<reference evidence="1" key="1">
    <citation type="submission" date="2018-02" db="EMBL/GenBank/DDBJ databases">
        <title>Rhizophora mucronata_Transcriptome.</title>
        <authorList>
            <person name="Meera S.P."/>
            <person name="Sreeshan A."/>
            <person name="Augustine A."/>
        </authorList>
    </citation>
    <scope>NUCLEOTIDE SEQUENCE</scope>
    <source>
        <tissue evidence="1">Leaf</tissue>
    </source>
</reference>
<organism evidence="1">
    <name type="scientific">Rhizophora mucronata</name>
    <name type="common">Asiatic mangrove</name>
    <dbReference type="NCBI Taxonomy" id="61149"/>
    <lineage>
        <taxon>Eukaryota</taxon>
        <taxon>Viridiplantae</taxon>
        <taxon>Streptophyta</taxon>
        <taxon>Embryophyta</taxon>
        <taxon>Tracheophyta</taxon>
        <taxon>Spermatophyta</taxon>
        <taxon>Magnoliopsida</taxon>
        <taxon>eudicotyledons</taxon>
        <taxon>Gunneridae</taxon>
        <taxon>Pentapetalae</taxon>
        <taxon>rosids</taxon>
        <taxon>fabids</taxon>
        <taxon>Malpighiales</taxon>
        <taxon>Rhizophoraceae</taxon>
        <taxon>Rhizophora</taxon>
    </lineage>
</organism>
<accession>A0A2P2R1V9</accession>
<sequence length="46" mass="5569">MKFQYRIKHAVLDGKILTNNLIFHFSIHVQKFIKFSYQKYSATSLY</sequence>
<name>A0A2P2R1V9_RHIMU</name>
<dbReference type="EMBL" id="GGEC01092738">
    <property type="protein sequence ID" value="MBX73222.1"/>
    <property type="molecule type" value="Transcribed_RNA"/>
</dbReference>
<protein>
    <submittedName>
        <fullName evidence="1">Uncharacterized protein</fullName>
    </submittedName>
</protein>
<evidence type="ECO:0000313" key="1">
    <source>
        <dbReference type="EMBL" id="MBX73222.1"/>
    </source>
</evidence>
<dbReference type="AlphaFoldDB" id="A0A2P2R1V9"/>
<proteinExistence type="predicted"/>